<dbReference type="EMBL" id="JBBPBM010000050">
    <property type="protein sequence ID" value="KAK8519722.1"/>
    <property type="molecule type" value="Genomic_DNA"/>
</dbReference>
<evidence type="ECO:0000313" key="2">
    <source>
        <dbReference type="Proteomes" id="UP001472677"/>
    </source>
</evidence>
<dbReference type="Proteomes" id="UP001472677">
    <property type="component" value="Unassembled WGS sequence"/>
</dbReference>
<evidence type="ECO:0000313" key="1">
    <source>
        <dbReference type="EMBL" id="KAK8519722.1"/>
    </source>
</evidence>
<accession>A0ABR2CJA6</accession>
<gene>
    <name evidence="1" type="ORF">V6N12_030084</name>
</gene>
<reference evidence="1 2" key="1">
    <citation type="journal article" date="2024" name="G3 (Bethesda)">
        <title>Genome assembly of Hibiscus sabdariffa L. provides insights into metabolisms of medicinal natural products.</title>
        <authorList>
            <person name="Kim T."/>
        </authorList>
    </citation>
    <scope>NUCLEOTIDE SEQUENCE [LARGE SCALE GENOMIC DNA]</scope>
    <source>
        <strain evidence="1">TK-2024</strain>
        <tissue evidence="1">Old leaves</tissue>
    </source>
</reference>
<organism evidence="1 2">
    <name type="scientific">Hibiscus sabdariffa</name>
    <name type="common">roselle</name>
    <dbReference type="NCBI Taxonomy" id="183260"/>
    <lineage>
        <taxon>Eukaryota</taxon>
        <taxon>Viridiplantae</taxon>
        <taxon>Streptophyta</taxon>
        <taxon>Embryophyta</taxon>
        <taxon>Tracheophyta</taxon>
        <taxon>Spermatophyta</taxon>
        <taxon>Magnoliopsida</taxon>
        <taxon>eudicotyledons</taxon>
        <taxon>Gunneridae</taxon>
        <taxon>Pentapetalae</taxon>
        <taxon>rosids</taxon>
        <taxon>malvids</taxon>
        <taxon>Malvales</taxon>
        <taxon>Malvaceae</taxon>
        <taxon>Malvoideae</taxon>
        <taxon>Hibiscus</taxon>
    </lineage>
</organism>
<proteinExistence type="predicted"/>
<keyword evidence="2" id="KW-1185">Reference proteome</keyword>
<comment type="caution">
    <text evidence="1">The sequence shown here is derived from an EMBL/GenBank/DDBJ whole genome shotgun (WGS) entry which is preliminary data.</text>
</comment>
<protein>
    <submittedName>
        <fullName evidence="1">Uncharacterized protein</fullName>
    </submittedName>
</protein>
<sequence>MLVSGVDTGSGNIDTSVVLAPYGILVVSPIGGEYSSFRALDIWWIHCFHNAQRINLSHIIFSELVDIINHATTRRIETLVYGCILSHIFVKEGIDCSLDVGLPLSSPINLKSLKKSGWELVGTEWKRKGKRAVDDEEDVLCDVDDPVNLITDEHHTDTDAAGTLPEADLPPHFCVLPHSIDMRLTTMQSELDARLTKIETELREIRGDLNAGFKGPPPEN</sequence>
<name>A0ABR2CJA6_9ROSI</name>